<organism evidence="2 3">
    <name type="scientific">Cohnella phaseoli</name>
    <dbReference type="NCBI Taxonomy" id="456490"/>
    <lineage>
        <taxon>Bacteria</taxon>
        <taxon>Bacillati</taxon>
        <taxon>Bacillota</taxon>
        <taxon>Bacilli</taxon>
        <taxon>Bacillales</taxon>
        <taxon>Paenibacillaceae</taxon>
        <taxon>Cohnella</taxon>
    </lineage>
</organism>
<protein>
    <submittedName>
        <fullName evidence="2">Uncharacterized protein</fullName>
    </submittedName>
</protein>
<comment type="caution">
    <text evidence="2">The sequence shown here is derived from an EMBL/GenBank/DDBJ whole genome shotgun (WGS) entry which is preliminary data.</text>
</comment>
<keyword evidence="3" id="KW-1185">Reference proteome</keyword>
<proteinExistence type="predicted"/>
<feature type="compositionally biased region" description="Polar residues" evidence="1">
    <location>
        <begin position="103"/>
        <end position="115"/>
    </location>
</feature>
<dbReference type="EMBL" id="QRDZ01000033">
    <property type="protein sequence ID" value="RED58712.1"/>
    <property type="molecule type" value="Genomic_DNA"/>
</dbReference>
<name>A0A3D9IAC2_9BACL</name>
<feature type="compositionally biased region" description="Low complexity" evidence="1">
    <location>
        <begin position="87"/>
        <end position="102"/>
    </location>
</feature>
<evidence type="ECO:0000313" key="3">
    <source>
        <dbReference type="Proteomes" id="UP000256977"/>
    </source>
</evidence>
<evidence type="ECO:0000313" key="2">
    <source>
        <dbReference type="EMBL" id="RED58712.1"/>
    </source>
</evidence>
<gene>
    <name evidence="2" type="ORF">DFP98_13360</name>
</gene>
<dbReference type="Proteomes" id="UP000256977">
    <property type="component" value="Unassembled WGS sequence"/>
</dbReference>
<reference evidence="2 3" key="1">
    <citation type="submission" date="2018-07" db="EMBL/GenBank/DDBJ databases">
        <title>Genomic Encyclopedia of Type Strains, Phase III (KMG-III): the genomes of soil and plant-associated and newly described type strains.</title>
        <authorList>
            <person name="Whitman W."/>
        </authorList>
    </citation>
    <scope>NUCLEOTIDE SEQUENCE [LARGE SCALE GENOMIC DNA]</scope>
    <source>
        <strain evidence="2 3">CECT 7287</strain>
    </source>
</reference>
<sequence length="426" mass="48570">MNLADMLCYADISELKKIADTYDCASTSHSKNELIQTILATVQRRDVIESRIREISGNDLRFLNSLVFENRTVYSLEELKARALDKSAQPTQSAQTIQSIQSNPVQPTKPGTSGAPNPATRRKPRSRKAKEEEQKPPPGPEENARLSISRFKSFGWLFNGVSQTTRSLFQVPEDIKTRLCDVLEKRYKENLIYTDEPLAYRDERSLLAEDAVHFLRFVRNNTVPLTTEGVMYKRQISQALEQLAVVESLPTRGGWRFGYGRHFRDYPDRFSLLYDFVYYEGLIAEQTEGGLTLTQAGFDVAAGLVKPDPASLYRFWMRLYKSPIPNLAALVQWIGRLSSQWVTVDSLRETLQPLIRSYYYDTAADIFEQRILRMLMHLGVLRWGETELGLQVVKATTQGRALVSGHPLAFEDELPHGAGENKLRNR</sequence>
<dbReference type="AlphaFoldDB" id="A0A3D9IAC2"/>
<evidence type="ECO:0000256" key="1">
    <source>
        <dbReference type="SAM" id="MobiDB-lite"/>
    </source>
</evidence>
<dbReference type="OrthoDB" id="2369695at2"/>
<dbReference type="RefSeq" id="WP_116064466.1">
    <property type="nucleotide sequence ID" value="NZ_QRDZ01000033.1"/>
</dbReference>
<accession>A0A3D9IAC2</accession>
<feature type="region of interest" description="Disordered" evidence="1">
    <location>
        <begin position="87"/>
        <end position="144"/>
    </location>
</feature>